<dbReference type="Pfam" id="PF00639">
    <property type="entry name" value="Rotamase"/>
    <property type="match status" value="1"/>
</dbReference>
<dbReference type="PROSITE" id="PS50198">
    <property type="entry name" value="PPIC_PPIASE_2"/>
    <property type="match status" value="1"/>
</dbReference>
<dbReference type="SUPFAM" id="SSF54534">
    <property type="entry name" value="FKBP-like"/>
    <property type="match status" value="1"/>
</dbReference>
<dbReference type="InterPro" id="IPR027304">
    <property type="entry name" value="Trigger_fact/SurA_dom_sf"/>
</dbReference>
<keyword evidence="2" id="KW-0697">Rotamase</keyword>
<gene>
    <name evidence="5" type="ORF">SAMN02745165_00797</name>
</gene>
<dbReference type="SUPFAM" id="SSF109998">
    <property type="entry name" value="Triger factor/SurA peptide-binding domain-like"/>
    <property type="match status" value="1"/>
</dbReference>
<dbReference type="EMBL" id="FQZT01000002">
    <property type="protein sequence ID" value="SHI76399.1"/>
    <property type="molecule type" value="Genomic_DNA"/>
</dbReference>
<name>A0A1M6DTD6_MALRU</name>
<evidence type="ECO:0000259" key="4">
    <source>
        <dbReference type="PROSITE" id="PS50198"/>
    </source>
</evidence>
<dbReference type="Gene3D" id="1.10.4030.10">
    <property type="entry name" value="Porin chaperone SurA, peptide-binding domain"/>
    <property type="match status" value="1"/>
</dbReference>
<sequence length="320" mass="36398">MLFRYVMRLIPLYLVFFCLPLSAFAAPMPDIVAKVGNLEITKYELRREYQRISPPRMGHAQLSAEKVSEMKFQALDNLIDQACKAQYAFANEMSVPNTAVDERLAKVRERFKTDAELTEALAGESIPAFRASVYRMLLAQKAEDLVVNEKAKITDEEVRAYYDDNKQMYMRPPQYRASHILIKVDPTLVGEQRQALLDKAEDLAKRAKAGEDFYNLAYYNSDEPTKFVGGDTGYFHSGQVVKEFEDAIKNLQPGEIVGPVETIAGFHVIKLTEAKPAHEMTFEEVAGKIRSNVEGGKKSELYDKWMAELKKQYPAEVFIK</sequence>
<protein>
    <submittedName>
        <fullName evidence="5">Peptidyl-prolyl cis-trans isomerase C</fullName>
    </submittedName>
</protein>
<feature type="domain" description="PpiC" evidence="4">
    <location>
        <begin position="172"/>
        <end position="273"/>
    </location>
</feature>
<dbReference type="RefSeq" id="WP_084091730.1">
    <property type="nucleotide sequence ID" value="NZ_FQZT01000002.1"/>
</dbReference>
<organism evidence="5 6">
    <name type="scientific">Malonomonas rubra DSM 5091</name>
    <dbReference type="NCBI Taxonomy" id="1122189"/>
    <lineage>
        <taxon>Bacteria</taxon>
        <taxon>Pseudomonadati</taxon>
        <taxon>Thermodesulfobacteriota</taxon>
        <taxon>Desulfuromonadia</taxon>
        <taxon>Desulfuromonadales</taxon>
        <taxon>Geopsychrobacteraceae</taxon>
        <taxon>Malonomonas</taxon>
    </lineage>
</organism>
<dbReference type="InterPro" id="IPR000297">
    <property type="entry name" value="PPIase_PpiC"/>
</dbReference>
<evidence type="ECO:0000256" key="1">
    <source>
        <dbReference type="ARBA" id="ARBA00022729"/>
    </source>
</evidence>
<accession>A0A1M6DTD6</accession>
<keyword evidence="6" id="KW-1185">Reference proteome</keyword>
<dbReference type="PANTHER" id="PTHR47637:SF1">
    <property type="entry name" value="CHAPERONE SURA"/>
    <property type="match status" value="1"/>
</dbReference>
<reference evidence="5 6" key="1">
    <citation type="submission" date="2016-11" db="EMBL/GenBank/DDBJ databases">
        <authorList>
            <person name="Jaros S."/>
            <person name="Januszkiewicz K."/>
            <person name="Wedrychowicz H."/>
        </authorList>
    </citation>
    <scope>NUCLEOTIDE SEQUENCE [LARGE SCALE GENOMIC DNA]</scope>
    <source>
        <strain evidence="5 6">DSM 5091</strain>
    </source>
</reference>
<evidence type="ECO:0000313" key="5">
    <source>
        <dbReference type="EMBL" id="SHI76399.1"/>
    </source>
</evidence>
<proteinExistence type="predicted"/>
<dbReference type="Pfam" id="PF13624">
    <property type="entry name" value="SurA_N_3"/>
    <property type="match status" value="1"/>
</dbReference>
<dbReference type="InterPro" id="IPR046357">
    <property type="entry name" value="PPIase_dom_sf"/>
</dbReference>
<keyword evidence="1 3" id="KW-0732">Signal</keyword>
<feature type="signal peptide" evidence="3">
    <location>
        <begin position="1"/>
        <end position="25"/>
    </location>
</feature>
<dbReference type="GO" id="GO:0003755">
    <property type="term" value="F:peptidyl-prolyl cis-trans isomerase activity"/>
    <property type="evidence" value="ECO:0007669"/>
    <property type="project" value="UniProtKB-KW"/>
</dbReference>
<evidence type="ECO:0000256" key="2">
    <source>
        <dbReference type="PROSITE-ProRule" id="PRU00278"/>
    </source>
</evidence>
<dbReference type="Gene3D" id="3.10.50.40">
    <property type="match status" value="1"/>
</dbReference>
<keyword evidence="2 5" id="KW-0413">Isomerase</keyword>
<dbReference type="AlphaFoldDB" id="A0A1M6DTD6"/>
<evidence type="ECO:0000256" key="3">
    <source>
        <dbReference type="SAM" id="SignalP"/>
    </source>
</evidence>
<evidence type="ECO:0000313" key="6">
    <source>
        <dbReference type="Proteomes" id="UP000184171"/>
    </source>
</evidence>
<dbReference type="OrthoDB" id="14196at2"/>
<feature type="chain" id="PRO_5012680508" evidence="3">
    <location>
        <begin position="26"/>
        <end position="320"/>
    </location>
</feature>
<dbReference type="InterPro" id="IPR050280">
    <property type="entry name" value="OMP_Chaperone_SurA"/>
</dbReference>
<dbReference type="STRING" id="1122189.SAMN02745165_00797"/>
<dbReference type="PANTHER" id="PTHR47637">
    <property type="entry name" value="CHAPERONE SURA"/>
    <property type="match status" value="1"/>
</dbReference>
<dbReference type="Proteomes" id="UP000184171">
    <property type="component" value="Unassembled WGS sequence"/>
</dbReference>